<organism evidence="1 2">
    <name type="scientific">Burkholderia cepacia</name>
    <name type="common">Pseudomonas cepacia</name>
    <dbReference type="NCBI Taxonomy" id="292"/>
    <lineage>
        <taxon>Bacteria</taxon>
        <taxon>Pseudomonadati</taxon>
        <taxon>Pseudomonadota</taxon>
        <taxon>Betaproteobacteria</taxon>
        <taxon>Burkholderiales</taxon>
        <taxon>Burkholderiaceae</taxon>
        <taxon>Burkholderia</taxon>
        <taxon>Burkholderia cepacia complex</taxon>
    </lineage>
</organism>
<dbReference type="Pfam" id="PF05954">
    <property type="entry name" value="Phage_GPD"/>
    <property type="match status" value="1"/>
</dbReference>
<dbReference type="EMBL" id="LDWR01000078">
    <property type="protein sequence ID" value="KML46406.1"/>
    <property type="molecule type" value="Genomic_DNA"/>
</dbReference>
<accession>A0A0J5WEF1</accession>
<dbReference type="PANTHER" id="PTHR35862:SF3">
    <property type="entry name" value="FELS-2 PROPHAGE PROTEIN"/>
    <property type="match status" value="1"/>
</dbReference>
<evidence type="ECO:0000313" key="1">
    <source>
        <dbReference type="EMBL" id="KML46406.1"/>
    </source>
</evidence>
<dbReference type="SUPFAM" id="SSF69279">
    <property type="entry name" value="Phage tail proteins"/>
    <property type="match status" value="1"/>
</dbReference>
<proteinExistence type="predicted"/>
<reference evidence="1 2" key="1">
    <citation type="submission" date="2015-05" db="EMBL/GenBank/DDBJ databases">
        <title>Draft genome of Burkholderia cepacia LK29.</title>
        <authorList>
            <person name="Chan X.Y."/>
        </authorList>
    </citation>
    <scope>NUCLEOTIDE SEQUENCE [LARGE SCALE GENOMIC DNA]</scope>
    <source>
        <strain evidence="1 2">LK29</strain>
    </source>
</reference>
<name>A0A0J5WEF1_BURCE</name>
<comment type="caution">
    <text evidence="1">The sequence shown here is derived from an EMBL/GenBank/DDBJ whole genome shotgun (WGS) entry which is preliminary data.</text>
</comment>
<dbReference type="Proteomes" id="UP000036338">
    <property type="component" value="Unassembled WGS sequence"/>
</dbReference>
<dbReference type="AlphaFoldDB" id="A0A0J5WEF1"/>
<evidence type="ECO:0000313" key="2">
    <source>
        <dbReference type="Proteomes" id="UP000036338"/>
    </source>
</evidence>
<dbReference type="RefSeq" id="WP_048251459.1">
    <property type="nucleotide sequence ID" value="NZ_LDWR01000078.1"/>
</dbReference>
<protein>
    <submittedName>
        <fullName evidence="1">Phage late control protein</fullName>
    </submittedName>
</protein>
<gene>
    <name evidence="1" type="ORF">VL15_35520</name>
</gene>
<dbReference type="PANTHER" id="PTHR35862">
    <property type="entry name" value="FELS-2 PROPHAGE PROTEIN"/>
    <property type="match status" value="1"/>
</dbReference>
<dbReference type="Gene3D" id="3.55.50.10">
    <property type="entry name" value="Baseplate protein-like domains"/>
    <property type="match status" value="1"/>
</dbReference>
<sequence>MSTQERKPGDAQARAGRVQPQADYRITLDGRDLSRLIAPNLISLSLSESRADEADMLDLVLDDAQGAFAIPKRGASIKVSIGWVGEPLVDKGAFTVDEVEHGGAPDIITIRARSASMTNDMHERREKSWHRQTIGAIVRTIATRYGLTAAVDATLAATRIDHVDQTQESDMSFLTRLARRYDAVMTVKDKHLLFTPIGSGKTVSGKPLDVLAITRASGDQHRYHIAQRDSYTSVRAHYHSNGSARRLSVVVGDAKGKNAKVLPEDYATEAEARAAAQADYARTQRGQSTMSYTLALGRPELFPEMPVTVTGFKPEIDDTPWLVKKATHTIGDGGFTTALELEVRDAPKQSRRGGSAGKR</sequence>
<dbReference type="InterPro" id="IPR052726">
    <property type="entry name" value="Phage_Baseplate_Hub"/>
</dbReference>
<dbReference type="PATRIC" id="fig|292.27.peg.8128"/>